<evidence type="ECO:0000313" key="1">
    <source>
        <dbReference type="EMBL" id="GAA1989093.1"/>
    </source>
</evidence>
<dbReference type="EMBL" id="BAAAPU010000009">
    <property type="protein sequence ID" value="GAA1989093.1"/>
    <property type="molecule type" value="Genomic_DNA"/>
</dbReference>
<dbReference type="InterPro" id="IPR029063">
    <property type="entry name" value="SAM-dependent_MTases_sf"/>
</dbReference>
<dbReference type="InterPro" id="IPR020027">
    <property type="entry name" value="Pseudamin_synth-assoc_MeTrfase"/>
</dbReference>
<dbReference type="Gene3D" id="3.40.50.150">
    <property type="entry name" value="Vaccinia Virus protein VP39"/>
    <property type="match status" value="1"/>
</dbReference>
<organism evidence="1 2">
    <name type="scientific">Terrabacter lapilli</name>
    <dbReference type="NCBI Taxonomy" id="436231"/>
    <lineage>
        <taxon>Bacteria</taxon>
        <taxon>Bacillati</taxon>
        <taxon>Actinomycetota</taxon>
        <taxon>Actinomycetes</taxon>
        <taxon>Micrococcales</taxon>
        <taxon>Intrasporangiaceae</taxon>
        <taxon>Terrabacter</taxon>
    </lineage>
</organism>
<dbReference type="NCBIfam" id="TIGR03587">
    <property type="entry name" value="Pse_Me-ase"/>
    <property type="match status" value="1"/>
</dbReference>
<evidence type="ECO:0000313" key="2">
    <source>
        <dbReference type="Proteomes" id="UP001500013"/>
    </source>
</evidence>
<dbReference type="SUPFAM" id="SSF53335">
    <property type="entry name" value="S-adenosyl-L-methionine-dependent methyltransferases"/>
    <property type="match status" value="1"/>
</dbReference>
<evidence type="ECO:0008006" key="3">
    <source>
        <dbReference type="Google" id="ProtNLM"/>
    </source>
</evidence>
<name>A0ABN2SMC0_9MICO</name>
<sequence length="217" mass="23987">MGIVTDALNPRTLTRQEALWAGDFGREYIDRNRDDQLIENNEALFAKVLAASGGTIGSAIEFGANIGNNLRALRNLLPEAELEAIEINEEAASHIAAWGGATVTVASILDHEPAAASHDLAFTKGVLIHLNPDALPEVYDKLVAASRRWVMVCEYYNPTPVEVTYRGETAALFKRDFAGEILDRHPGLRLVDYGFTYHRDPQHPLDDSTWFLLEKTG</sequence>
<reference evidence="1 2" key="1">
    <citation type="journal article" date="2019" name="Int. J. Syst. Evol. Microbiol.">
        <title>The Global Catalogue of Microorganisms (GCM) 10K type strain sequencing project: providing services to taxonomists for standard genome sequencing and annotation.</title>
        <authorList>
            <consortium name="The Broad Institute Genomics Platform"/>
            <consortium name="The Broad Institute Genome Sequencing Center for Infectious Disease"/>
            <person name="Wu L."/>
            <person name="Ma J."/>
        </authorList>
    </citation>
    <scope>NUCLEOTIDE SEQUENCE [LARGE SCALE GENOMIC DNA]</scope>
    <source>
        <strain evidence="1 2">JCM 15628</strain>
    </source>
</reference>
<protein>
    <recommendedName>
        <fullName evidence="3">Pseudaminic acid biosynthesis-associated methylase</fullName>
    </recommendedName>
</protein>
<keyword evidence="2" id="KW-1185">Reference proteome</keyword>
<accession>A0ABN2SMC0</accession>
<comment type="caution">
    <text evidence="1">The sequence shown here is derived from an EMBL/GenBank/DDBJ whole genome shotgun (WGS) entry which is preliminary data.</text>
</comment>
<gene>
    <name evidence="1" type="ORF">GCM10009817_33520</name>
</gene>
<dbReference type="Proteomes" id="UP001500013">
    <property type="component" value="Unassembled WGS sequence"/>
</dbReference>
<proteinExistence type="predicted"/>